<name>A0A8D8WKI0_9HEMI</name>
<evidence type="ECO:0000313" key="1">
    <source>
        <dbReference type="EMBL" id="CAG6661535.1"/>
    </source>
</evidence>
<sequence length="126" mass="14467">MSRSCPQLPMPPAQHRFCRVSPVVYRLSPVYHLEDTHPRWHLPSPGALRKPLLGLLLQHPNLLERAPALQHLSKKWLPLKTLLLDVSLEAAKVQFRVLNHRTPNQLQIPVLLVDARDSQCHVNLPR</sequence>
<reference evidence="1" key="1">
    <citation type="submission" date="2021-05" db="EMBL/GenBank/DDBJ databases">
        <authorList>
            <person name="Alioto T."/>
            <person name="Alioto T."/>
            <person name="Gomez Garrido J."/>
        </authorList>
    </citation>
    <scope>NUCLEOTIDE SEQUENCE</scope>
</reference>
<proteinExistence type="predicted"/>
<accession>A0A8D8WKI0</accession>
<dbReference type="AlphaFoldDB" id="A0A8D8WKI0"/>
<protein>
    <submittedName>
        <fullName evidence="1">Uncharacterized protein</fullName>
    </submittedName>
</protein>
<organism evidence="1">
    <name type="scientific">Cacopsylla melanoneura</name>
    <dbReference type="NCBI Taxonomy" id="428564"/>
    <lineage>
        <taxon>Eukaryota</taxon>
        <taxon>Metazoa</taxon>
        <taxon>Ecdysozoa</taxon>
        <taxon>Arthropoda</taxon>
        <taxon>Hexapoda</taxon>
        <taxon>Insecta</taxon>
        <taxon>Pterygota</taxon>
        <taxon>Neoptera</taxon>
        <taxon>Paraneoptera</taxon>
        <taxon>Hemiptera</taxon>
        <taxon>Sternorrhyncha</taxon>
        <taxon>Psylloidea</taxon>
        <taxon>Psyllidae</taxon>
        <taxon>Psyllinae</taxon>
        <taxon>Cacopsylla</taxon>
    </lineage>
</organism>
<dbReference type="EMBL" id="HBUF01199924">
    <property type="protein sequence ID" value="CAG6661528.1"/>
    <property type="molecule type" value="Transcribed_RNA"/>
</dbReference>
<dbReference type="EMBL" id="HBUF01199927">
    <property type="protein sequence ID" value="CAG6661535.1"/>
    <property type="molecule type" value="Transcribed_RNA"/>
</dbReference>